<dbReference type="Proteomes" id="UP000289340">
    <property type="component" value="Chromosome 16"/>
</dbReference>
<sequence>MLKKNCFFNISRKKEALHECGDGNGDNPRKNSIDLRRVTGNHSGIVLHLHVRTEKTVKVDDRRGRSLKKHAVEQGNNMMVIKVIVSLRLRMRMKKTWKHREGGKKPEEGRHCDGPGRKWKECGVGFMAKGHNISWRGFRLYWCPKKILAVNDTSHMSASDLASMCFRLAIVEIEKMLSAKKKSLYCTSEPGR</sequence>
<evidence type="ECO:0000313" key="2">
    <source>
        <dbReference type="Proteomes" id="UP000289340"/>
    </source>
</evidence>
<accession>A0A445GKT8</accession>
<protein>
    <submittedName>
        <fullName evidence="1">Uncharacterized protein</fullName>
    </submittedName>
</protein>
<evidence type="ECO:0000313" key="1">
    <source>
        <dbReference type="EMBL" id="RZB61832.1"/>
    </source>
</evidence>
<proteinExistence type="predicted"/>
<comment type="caution">
    <text evidence="1">The sequence shown here is derived from an EMBL/GenBank/DDBJ whole genome shotgun (WGS) entry which is preliminary data.</text>
</comment>
<reference evidence="1 2" key="1">
    <citation type="submission" date="2018-09" db="EMBL/GenBank/DDBJ databases">
        <title>A high-quality reference genome of wild soybean provides a powerful tool to mine soybean genomes.</title>
        <authorList>
            <person name="Xie M."/>
            <person name="Chung C.Y.L."/>
            <person name="Li M.-W."/>
            <person name="Wong F.-L."/>
            <person name="Chan T.-F."/>
            <person name="Lam H.-M."/>
        </authorList>
    </citation>
    <scope>NUCLEOTIDE SEQUENCE [LARGE SCALE GENOMIC DNA]</scope>
    <source>
        <strain evidence="2">cv. W05</strain>
        <tissue evidence="1">Hypocotyl of etiolated seedlings</tissue>
    </source>
</reference>
<name>A0A445GKT8_GLYSO</name>
<dbReference type="EMBL" id="QZWG01000016">
    <property type="protein sequence ID" value="RZB61832.1"/>
    <property type="molecule type" value="Genomic_DNA"/>
</dbReference>
<organism evidence="1 2">
    <name type="scientific">Glycine soja</name>
    <name type="common">Wild soybean</name>
    <dbReference type="NCBI Taxonomy" id="3848"/>
    <lineage>
        <taxon>Eukaryota</taxon>
        <taxon>Viridiplantae</taxon>
        <taxon>Streptophyta</taxon>
        <taxon>Embryophyta</taxon>
        <taxon>Tracheophyta</taxon>
        <taxon>Spermatophyta</taxon>
        <taxon>Magnoliopsida</taxon>
        <taxon>eudicotyledons</taxon>
        <taxon>Gunneridae</taxon>
        <taxon>Pentapetalae</taxon>
        <taxon>rosids</taxon>
        <taxon>fabids</taxon>
        <taxon>Fabales</taxon>
        <taxon>Fabaceae</taxon>
        <taxon>Papilionoideae</taxon>
        <taxon>50 kb inversion clade</taxon>
        <taxon>NPAAA clade</taxon>
        <taxon>indigoferoid/millettioid clade</taxon>
        <taxon>Phaseoleae</taxon>
        <taxon>Glycine</taxon>
        <taxon>Glycine subgen. Soja</taxon>
    </lineage>
</organism>
<keyword evidence="2" id="KW-1185">Reference proteome</keyword>
<gene>
    <name evidence="1" type="ORF">D0Y65_044222</name>
</gene>
<dbReference type="AlphaFoldDB" id="A0A445GKT8"/>